<proteinExistence type="predicted"/>
<reference evidence="1" key="1">
    <citation type="submission" date="2018-01" db="EMBL/GenBank/DDBJ databases">
        <title>An insight into the sialome of Amazonian anophelines.</title>
        <authorList>
            <person name="Ribeiro J.M."/>
            <person name="Scarpassa V."/>
            <person name="Calvo E."/>
        </authorList>
    </citation>
    <scope>NUCLEOTIDE SEQUENCE</scope>
    <source>
        <tissue evidence="1">Salivary glands</tissue>
    </source>
</reference>
<evidence type="ECO:0000313" key="1">
    <source>
        <dbReference type="EMBL" id="MBW49083.1"/>
    </source>
</evidence>
<sequence>MVAAVAAPAVATAPAQPILKLSIVNRLACFVFARPPREMAHSVCASPRVRSSSLPQGSTIREGVAHPAFHRTPCGYAN</sequence>
<accession>A0A2M4B7Q0</accession>
<name>A0A2M4B7Q0_9DIPT</name>
<organism evidence="1">
    <name type="scientific">Anopheles triannulatus</name>
    <dbReference type="NCBI Taxonomy" id="58253"/>
    <lineage>
        <taxon>Eukaryota</taxon>
        <taxon>Metazoa</taxon>
        <taxon>Ecdysozoa</taxon>
        <taxon>Arthropoda</taxon>
        <taxon>Hexapoda</taxon>
        <taxon>Insecta</taxon>
        <taxon>Pterygota</taxon>
        <taxon>Neoptera</taxon>
        <taxon>Endopterygota</taxon>
        <taxon>Diptera</taxon>
        <taxon>Nematocera</taxon>
        <taxon>Culicoidea</taxon>
        <taxon>Culicidae</taxon>
        <taxon>Anophelinae</taxon>
        <taxon>Anopheles</taxon>
    </lineage>
</organism>
<dbReference type="AlphaFoldDB" id="A0A2M4B7Q0"/>
<dbReference type="EMBL" id="GGFK01015762">
    <property type="protein sequence ID" value="MBW49083.1"/>
    <property type="molecule type" value="Transcribed_RNA"/>
</dbReference>
<protein>
    <submittedName>
        <fullName evidence="1">Putative secreted protein</fullName>
    </submittedName>
</protein>